<evidence type="ECO:0000313" key="4">
    <source>
        <dbReference type="Proteomes" id="UP001500556"/>
    </source>
</evidence>
<protein>
    <recommendedName>
        <fullName evidence="5">Single-stranded DNA-binding protein</fullName>
    </recommendedName>
</protein>
<evidence type="ECO:0008006" key="5">
    <source>
        <dbReference type="Google" id="ProtNLM"/>
    </source>
</evidence>
<keyword evidence="1 2" id="KW-0238">DNA-binding</keyword>
<evidence type="ECO:0000256" key="2">
    <source>
        <dbReference type="PROSITE-ProRule" id="PRU00252"/>
    </source>
</evidence>
<proteinExistence type="predicted"/>
<gene>
    <name evidence="3" type="ORF">GCM10025782_31010</name>
</gene>
<dbReference type="Gene3D" id="2.40.50.140">
    <property type="entry name" value="Nucleic acid-binding proteins"/>
    <property type="match status" value="1"/>
</dbReference>
<dbReference type="InterPro" id="IPR012340">
    <property type="entry name" value="NA-bd_OB-fold"/>
</dbReference>
<comment type="caution">
    <text evidence="3">The sequence shown here is derived from an EMBL/GenBank/DDBJ whole genome shotgun (WGS) entry which is preliminary data.</text>
</comment>
<name>A0ABP8YKD6_9MICO</name>
<dbReference type="PROSITE" id="PS50935">
    <property type="entry name" value="SSB"/>
    <property type="match status" value="1"/>
</dbReference>
<sequence>MGQGLDRDAGPREGWGMDDMGEWVNEVRLVGRVSGTGEERELPSGDTVVQLRVVVPRPLRAGAHGGGARVDTIDVACWTARTRRSALRLADGATVEISGALRRRFFRAGAATVSRYEVEATRVASLRTARPAAVG</sequence>
<dbReference type="Proteomes" id="UP001500556">
    <property type="component" value="Unassembled WGS sequence"/>
</dbReference>
<dbReference type="EMBL" id="BAABLO010000012">
    <property type="protein sequence ID" value="GAA4729814.1"/>
    <property type="molecule type" value="Genomic_DNA"/>
</dbReference>
<dbReference type="Pfam" id="PF00436">
    <property type="entry name" value="SSB"/>
    <property type="match status" value="1"/>
</dbReference>
<reference evidence="4" key="1">
    <citation type="journal article" date="2019" name="Int. J. Syst. Evol. Microbiol.">
        <title>The Global Catalogue of Microorganisms (GCM) 10K type strain sequencing project: providing services to taxonomists for standard genome sequencing and annotation.</title>
        <authorList>
            <consortium name="The Broad Institute Genomics Platform"/>
            <consortium name="The Broad Institute Genome Sequencing Center for Infectious Disease"/>
            <person name="Wu L."/>
            <person name="Ma J."/>
        </authorList>
    </citation>
    <scope>NUCLEOTIDE SEQUENCE [LARGE SCALE GENOMIC DNA]</scope>
    <source>
        <strain evidence="4">JCM 18961</strain>
    </source>
</reference>
<organism evidence="3 4">
    <name type="scientific">Pedococcus ginsenosidimutans</name>
    <dbReference type="NCBI Taxonomy" id="490570"/>
    <lineage>
        <taxon>Bacteria</taxon>
        <taxon>Bacillati</taxon>
        <taxon>Actinomycetota</taxon>
        <taxon>Actinomycetes</taxon>
        <taxon>Micrococcales</taxon>
        <taxon>Intrasporangiaceae</taxon>
        <taxon>Pedococcus</taxon>
    </lineage>
</organism>
<accession>A0ABP8YKD6</accession>
<evidence type="ECO:0000256" key="1">
    <source>
        <dbReference type="ARBA" id="ARBA00023125"/>
    </source>
</evidence>
<evidence type="ECO:0000313" key="3">
    <source>
        <dbReference type="EMBL" id="GAA4729814.1"/>
    </source>
</evidence>
<dbReference type="SUPFAM" id="SSF50249">
    <property type="entry name" value="Nucleic acid-binding proteins"/>
    <property type="match status" value="1"/>
</dbReference>
<dbReference type="InterPro" id="IPR000424">
    <property type="entry name" value="Primosome_PriB/ssb"/>
</dbReference>
<keyword evidence="4" id="KW-1185">Reference proteome</keyword>